<organism evidence="2 3">
    <name type="scientific">Mobilicoccus pelagius NBRC 104925</name>
    <dbReference type="NCBI Taxonomy" id="1089455"/>
    <lineage>
        <taxon>Bacteria</taxon>
        <taxon>Bacillati</taxon>
        <taxon>Actinomycetota</taxon>
        <taxon>Actinomycetes</taxon>
        <taxon>Micrococcales</taxon>
        <taxon>Dermatophilaceae</taxon>
        <taxon>Mobilicoccus</taxon>
    </lineage>
</organism>
<dbReference type="EMBL" id="BAFE01000007">
    <property type="protein sequence ID" value="GAB47267.1"/>
    <property type="molecule type" value="Genomic_DNA"/>
</dbReference>
<keyword evidence="3" id="KW-1185">Reference proteome</keyword>
<dbReference type="Proteomes" id="UP000004367">
    <property type="component" value="Unassembled WGS sequence"/>
</dbReference>
<feature type="region of interest" description="Disordered" evidence="1">
    <location>
        <begin position="1"/>
        <end position="58"/>
    </location>
</feature>
<accession>H5UNF9</accession>
<evidence type="ECO:0000313" key="3">
    <source>
        <dbReference type="Proteomes" id="UP000004367"/>
    </source>
</evidence>
<proteinExistence type="predicted"/>
<reference evidence="2 3" key="1">
    <citation type="submission" date="2012-02" db="EMBL/GenBank/DDBJ databases">
        <title>Whole genome shotgun sequence of Mobilicoccus pelagius NBRC 104925.</title>
        <authorList>
            <person name="Yoshida Y."/>
            <person name="Hosoyama A."/>
            <person name="Tsuchikane K."/>
            <person name="Katsumata H."/>
            <person name="Yamazaki S."/>
            <person name="Fujita N."/>
        </authorList>
    </citation>
    <scope>NUCLEOTIDE SEQUENCE [LARGE SCALE GENOMIC DNA]</scope>
    <source>
        <strain evidence="2 3">NBRC 104925</strain>
    </source>
</reference>
<evidence type="ECO:0000256" key="1">
    <source>
        <dbReference type="SAM" id="MobiDB-lite"/>
    </source>
</evidence>
<comment type="caution">
    <text evidence="2">The sequence shown here is derived from an EMBL/GenBank/DDBJ whole genome shotgun (WGS) entry which is preliminary data.</text>
</comment>
<dbReference type="STRING" id="1089455.MOPEL_007_00830"/>
<sequence length="58" mass="5877">MTVGGNRAGGGGRRAPGTQALHEESSGPTRGGWAAKAGHPDAAGWAPTVQERIGPSWR</sequence>
<dbReference type="AlphaFoldDB" id="H5UNF9"/>
<evidence type="ECO:0000313" key="2">
    <source>
        <dbReference type="EMBL" id="GAB47267.1"/>
    </source>
</evidence>
<feature type="compositionally biased region" description="Gly residues" evidence="1">
    <location>
        <begin position="1"/>
        <end position="14"/>
    </location>
</feature>
<name>H5UNF9_9MICO</name>
<gene>
    <name evidence="2" type="ORF">MOPEL_007_00830</name>
</gene>
<protein>
    <submittedName>
        <fullName evidence="2">Uncharacterized protein</fullName>
    </submittedName>
</protein>